<feature type="domain" description="Zinc finger DNA-directed DNA polymerase family B alpha" evidence="1">
    <location>
        <begin position="3"/>
        <end position="74"/>
    </location>
</feature>
<dbReference type="EMBL" id="WHUW01000041">
    <property type="protein sequence ID" value="KAF8432365.1"/>
    <property type="molecule type" value="Genomic_DNA"/>
</dbReference>
<evidence type="ECO:0000259" key="1">
    <source>
        <dbReference type="Pfam" id="PF08996"/>
    </source>
</evidence>
<sequence length="80" mass="8977">MARFEHSDAELYNQLRYFAMLFDPDKAKMAVIGSARFEGAGIAACRNLTFLSAVSATAHKYIGQRRWADLGTLFNAVKKF</sequence>
<name>A0AAD4GAL6_BOLED</name>
<evidence type="ECO:0000313" key="2">
    <source>
        <dbReference type="EMBL" id="KAF8432365.1"/>
    </source>
</evidence>
<dbReference type="GO" id="GO:0006260">
    <property type="term" value="P:DNA replication"/>
    <property type="evidence" value="ECO:0007669"/>
    <property type="project" value="InterPro"/>
</dbReference>
<organism evidence="2 3">
    <name type="scientific">Boletus edulis BED1</name>
    <dbReference type="NCBI Taxonomy" id="1328754"/>
    <lineage>
        <taxon>Eukaryota</taxon>
        <taxon>Fungi</taxon>
        <taxon>Dikarya</taxon>
        <taxon>Basidiomycota</taxon>
        <taxon>Agaricomycotina</taxon>
        <taxon>Agaricomycetes</taxon>
        <taxon>Agaricomycetidae</taxon>
        <taxon>Boletales</taxon>
        <taxon>Boletineae</taxon>
        <taxon>Boletaceae</taxon>
        <taxon>Boletoideae</taxon>
        <taxon>Boletus</taxon>
    </lineage>
</organism>
<dbReference type="Proteomes" id="UP001194468">
    <property type="component" value="Unassembled WGS sequence"/>
</dbReference>
<accession>A0AAD4GAL6</accession>
<dbReference type="GO" id="GO:0003887">
    <property type="term" value="F:DNA-directed DNA polymerase activity"/>
    <property type="evidence" value="ECO:0007669"/>
    <property type="project" value="InterPro"/>
</dbReference>
<keyword evidence="3" id="KW-1185">Reference proteome</keyword>
<evidence type="ECO:0000313" key="3">
    <source>
        <dbReference type="Proteomes" id="UP001194468"/>
    </source>
</evidence>
<dbReference type="InterPro" id="IPR038256">
    <property type="entry name" value="Pol_alpha_znc_sf"/>
</dbReference>
<reference evidence="2" key="2">
    <citation type="journal article" date="2020" name="Nat. Commun.">
        <title>Large-scale genome sequencing of mycorrhizal fungi provides insights into the early evolution of symbiotic traits.</title>
        <authorList>
            <person name="Miyauchi S."/>
            <person name="Kiss E."/>
            <person name="Kuo A."/>
            <person name="Drula E."/>
            <person name="Kohler A."/>
            <person name="Sanchez-Garcia M."/>
            <person name="Morin E."/>
            <person name="Andreopoulos B."/>
            <person name="Barry K.W."/>
            <person name="Bonito G."/>
            <person name="Buee M."/>
            <person name="Carver A."/>
            <person name="Chen C."/>
            <person name="Cichocki N."/>
            <person name="Clum A."/>
            <person name="Culley D."/>
            <person name="Crous P.W."/>
            <person name="Fauchery L."/>
            <person name="Girlanda M."/>
            <person name="Hayes R.D."/>
            <person name="Keri Z."/>
            <person name="LaButti K."/>
            <person name="Lipzen A."/>
            <person name="Lombard V."/>
            <person name="Magnuson J."/>
            <person name="Maillard F."/>
            <person name="Murat C."/>
            <person name="Nolan M."/>
            <person name="Ohm R.A."/>
            <person name="Pangilinan J."/>
            <person name="Pereira M.F."/>
            <person name="Perotto S."/>
            <person name="Peter M."/>
            <person name="Pfister S."/>
            <person name="Riley R."/>
            <person name="Sitrit Y."/>
            <person name="Stielow J.B."/>
            <person name="Szollosi G."/>
            <person name="Zifcakova L."/>
            <person name="Stursova M."/>
            <person name="Spatafora J.W."/>
            <person name="Tedersoo L."/>
            <person name="Vaario L.M."/>
            <person name="Yamada A."/>
            <person name="Yan M."/>
            <person name="Wang P."/>
            <person name="Xu J."/>
            <person name="Bruns T."/>
            <person name="Baldrian P."/>
            <person name="Vilgalys R."/>
            <person name="Dunand C."/>
            <person name="Henrissat B."/>
            <person name="Grigoriev I.V."/>
            <person name="Hibbett D."/>
            <person name="Nagy L.G."/>
            <person name="Martin F.M."/>
        </authorList>
    </citation>
    <scope>NUCLEOTIDE SEQUENCE</scope>
    <source>
        <strain evidence="2">BED1</strain>
    </source>
</reference>
<comment type="caution">
    <text evidence="2">The sequence shown here is derived from an EMBL/GenBank/DDBJ whole genome shotgun (WGS) entry which is preliminary data.</text>
</comment>
<dbReference type="Gene3D" id="1.10.3200.20">
    <property type="entry name" value="DNA Polymerase alpha, zinc finger"/>
    <property type="match status" value="1"/>
</dbReference>
<reference evidence="2" key="1">
    <citation type="submission" date="2019-10" db="EMBL/GenBank/DDBJ databases">
        <authorList>
            <consortium name="DOE Joint Genome Institute"/>
            <person name="Kuo A."/>
            <person name="Miyauchi S."/>
            <person name="Kiss E."/>
            <person name="Drula E."/>
            <person name="Kohler A."/>
            <person name="Sanchez-Garcia M."/>
            <person name="Andreopoulos B."/>
            <person name="Barry K.W."/>
            <person name="Bonito G."/>
            <person name="Buee M."/>
            <person name="Carver A."/>
            <person name="Chen C."/>
            <person name="Cichocki N."/>
            <person name="Clum A."/>
            <person name="Culley D."/>
            <person name="Crous P.W."/>
            <person name="Fauchery L."/>
            <person name="Girlanda M."/>
            <person name="Hayes R."/>
            <person name="Keri Z."/>
            <person name="LaButti K."/>
            <person name="Lipzen A."/>
            <person name="Lombard V."/>
            <person name="Magnuson J."/>
            <person name="Maillard F."/>
            <person name="Morin E."/>
            <person name="Murat C."/>
            <person name="Nolan M."/>
            <person name="Ohm R."/>
            <person name="Pangilinan J."/>
            <person name="Pereira M."/>
            <person name="Perotto S."/>
            <person name="Peter M."/>
            <person name="Riley R."/>
            <person name="Sitrit Y."/>
            <person name="Stielow B."/>
            <person name="Szollosi G."/>
            <person name="Zifcakova L."/>
            <person name="Stursova M."/>
            <person name="Spatafora J.W."/>
            <person name="Tedersoo L."/>
            <person name="Vaario L.-M."/>
            <person name="Yamada A."/>
            <person name="Yan M."/>
            <person name="Wang P."/>
            <person name="Xu J."/>
            <person name="Bruns T."/>
            <person name="Baldrian P."/>
            <person name="Vilgalys R."/>
            <person name="Henrissat B."/>
            <person name="Grigoriev I.V."/>
            <person name="Hibbett D."/>
            <person name="Nagy L.G."/>
            <person name="Martin F.M."/>
        </authorList>
    </citation>
    <scope>NUCLEOTIDE SEQUENCE</scope>
    <source>
        <strain evidence="2">BED1</strain>
    </source>
</reference>
<proteinExistence type="predicted"/>
<gene>
    <name evidence="2" type="ORF">L210DRAFT_3650488</name>
</gene>
<protein>
    <recommendedName>
        <fullName evidence="1">Zinc finger DNA-directed DNA polymerase family B alpha domain-containing protein</fullName>
    </recommendedName>
</protein>
<dbReference type="AlphaFoldDB" id="A0AAD4GAL6"/>
<dbReference type="Pfam" id="PF08996">
    <property type="entry name" value="zf-DNA_Pol"/>
    <property type="match status" value="1"/>
</dbReference>
<dbReference type="InterPro" id="IPR015088">
    <property type="entry name" value="Znf_DNA-dir_DNA_pol_B_alpha"/>
</dbReference>